<sequence>METIIAAAVIAVWLAGMFWWAFHRNKSQPDSRRGTTVQTAPLSVHDQRLLDQDADRMEYVRTKIAMNRALDEYQGANHYRRYT</sequence>
<proteinExistence type="predicted"/>
<gene>
    <name evidence="2" type="ORF">BS297_23335</name>
</gene>
<dbReference type="EMBL" id="MRBO01000620">
    <property type="protein sequence ID" value="KAB2582905.1"/>
    <property type="molecule type" value="Genomic_DNA"/>
</dbReference>
<name>A0A0C3A8S6_RHOER</name>
<keyword evidence="1" id="KW-0472">Membrane</keyword>
<dbReference type="AlphaFoldDB" id="A0A0C3A8S6"/>
<reference evidence="2 3" key="1">
    <citation type="journal article" date="2017" name="Poromechanics V (2013)">
        <title>Genomic Characterization of the Arsenic-Tolerant Actinobacterium, &lt;i&gt;Rhodococcus erythropolis&lt;/i&gt; S43.</title>
        <authorList>
            <person name="Retamal-Morales G."/>
            <person name="Mehnert M."/>
            <person name="Schwabe R."/>
            <person name="Tischler D."/>
            <person name="Schloemann M."/>
            <person name="Levican G.J."/>
        </authorList>
    </citation>
    <scope>NUCLEOTIDE SEQUENCE [LARGE SCALE GENOMIC DNA]</scope>
    <source>
        <strain evidence="2 3">S43</strain>
    </source>
</reference>
<feature type="transmembrane region" description="Helical" evidence="1">
    <location>
        <begin position="6"/>
        <end position="23"/>
    </location>
</feature>
<comment type="caution">
    <text evidence="2">The sequence shown here is derived from an EMBL/GenBank/DDBJ whole genome shotgun (WGS) entry which is preliminary data.</text>
</comment>
<dbReference type="Proteomes" id="UP000325576">
    <property type="component" value="Unassembled WGS sequence"/>
</dbReference>
<accession>A0A0C3A8S6</accession>
<organism evidence="2 3">
    <name type="scientific">Rhodococcus erythropolis</name>
    <name type="common">Arthrobacter picolinophilus</name>
    <dbReference type="NCBI Taxonomy" id="1833"/>
    <lineage>
        <taxon>Bacteria</taxon>
        <taxon>Bacillati</taxon>
        <taxon>Actinomycetota</taxon>
        <taxon>Actinomycetes</taxon>
        <taxon>Mycobacteriales</taxon>
        <taxon>Nocardiaceae</taxon>
        <taxon>Rhodococcus</taxon>
        <taxon>Rhodococcus erythropolis group</taxon>
    </lineage>
</organism>
<protein>
    <submittedName>
        <fullName evidence="2">Uncharacterized protein</fullName>
    </submittedName>
</protein>
<keyword evidence="1" id="KW-0812">Transmembrane</keyword>
<evidence type="ECO:0000256" key="1">
    <source>
        <dbReference type="SAM" id="Phobius"/>
    </source>
</evidence>
<evidence type="ECO:0000313" key="2">
    <source>
        <dbReference type="EMBL" id="KAB2582905.1"/>
    </source>
</evidence>
<keyword evidence="1" id="KW-1133">Transmembrane helix</keyword>
<evidence type="ECO:0000313" key="3">
    <source>
        <dbReference type="Proteomes" id="UP000325576"/>
    </source>
</evidence>